<evidence type="ECO:0000256" key="10">
    <source>
        <dbReference type="SAM" id="Phobius"/>
    </source>
</evidence>
<evidence type="ECO:0000256" key="1">
    <source>
        <dbReference type="ARBA" id="ARBA00004141"/>
    </source>
</evidence>
<keyword evidence="6 8" id="KW-0472">Membrane</keyword>
<name>A0AAN9NT66_PHACN</name>
<dbReference type="Pfam" id="PF03094">
    <property type="entry name" value="Mlo"/>
    <property type="match status" value="2"/>
</dbReference>
<feature type="transmembrane region" description="Helical" evidence="10">
    <location>
        <begin position="130"/>
        <end position="152"/>
    </location>
</feature>
<feature type="compositionally biased region" description="Polar residues" evidence="9">
    <location>
        <begin position="487"/>
        <end position="498"/>
    </location>
</feature>
<dbReference type="Proteomes" id="UP001374584">
    <property type="component" value="Unassembled WGS sequence"/>
</dbReference>
<feature type="transmembrane region" description="Helical" evidence="10">
    <location>
        <begin position="254"/>
        <end position="274"/>
    </location>
</feature>
<evidence type="ECO:0000256" key="6">
    <source>
        <dbReference type="ARBA" id="ARBA00023136"/>
    </source>
</evidence>
<keyword evidence="4 8" id="KW-0611">Plant defense</keyword>
<dbReference type="AlphaFoldDB" id="A0AAN9NT66"/>
<feature type="transmembrane region" description="Helical" evidence="10">
    <location>
        <begin position="280"/>
        <end position="302"/>
    </location>
</feature>
<feature type="transmembrane region" description="Helical" evidence="10">
    <location>
        <begin position="62"/>
        <end position="81"/>
    </location>
</feature>
<comment type="domain">
    <text evidence="8">The C-terminus contains a calmodulin-binding domain, which binds calmodulin in a calcium-dependent fashion.</text>
</comment>
<keyword evidence="12" id="KW-1185">Reference proteome</keyword>
<keyword evidence="7 8" id="KW-0568">Pathogenesis-related protein</keyword>
<evidence type="ECO:0000313" key="11">
    <source>
        <dbReference type="EMBL" id="KAK7378626.1"/>
    </source>
</evidence>
<evidence type="ECO:0000256" key="4">
    <source>
        <dbReference type="ARBA" id="ARBA00022821"/>
    </source>
</evidence>
<feature type="transmembrane region" description="Helical" evidence="10">
    <location>
        <begin position="342"/>
        <end position="366"/>
    </location>
</feature>
<dbReference type="PANTHER" id="PTHR31942">
    <property type="entry name" value="MLO-LIKE PROTEIN 1"/>
    <property type="match status" value="1"/>
</dbReference>
<comment type="function">
    <text evidence="8">May be involved in modulation of pathogen defense and leaf cell death.</text>
</comment>
<dbReference type="EMBL" id="JAYMYR010000002">
    <property type="protein sequence ID" value="KAK7378626.1"/>
    <property type="molecule type" value="Genomic_DNA"/>
</dbReference>
<gene>
    <name evidence="8" type="primary">MLO</name>
    <name evidence="11" type="ORF">VNO80_04072</name>
</gene>
<sequence length="498" mass="57168">MNMATTPGYSLQHTPTWAIAIVSFILISISIILEHLIHLIIKWLRKHRKSDLVEAIERLKSELMILGFMSLLLTITQDAIIEICIPVRAADTMLPCRKRTSTNDTAILDSCSAKNASEVALVSKHGIHQLHMFIFVLAVMQIVYSFLTVSLARAKMRNWKAWDEETQTMEYEIANDPNRFRYARQTTFGRRHISTSTASPVFVWIKCFFRQFFHSVEKVDYLTLRHGFISAHFSARNSNFDFQTYIEQSLEEDFRIIVSISPVMWFTVVIFLLVDVHGWHVYLWLSYIPLLLVLVVGAKLEVIVDEMALQMKDANSVTKGTPLVCPSDDYFWFGHPGFVLTLLHYTLFVNAFELAFFIWVSTQFGINSCYHEHRTFTIIRVVIAVAVQVLCSYVTLPLYALVAQMGSEVKSKALAKILRQWHVEVRERRRKQLKLVKSFSFRRINMSSEWSQGNNSAPEFSSGLHENTRSSNEGEIVEELEHAVKTEATSSNDQPSVA</sequence>
<evidence type="ECO:0000256" key="5">
    <source>
        <dbReference type="ARBA" id="ARBA00022989"/>
    </source>
</evidence>
<dbReference type="PANTHER" id="PTHR31942:SF59">
    <property type="entry name" value="MLO-LIKE PROTEIN"/>
    <property type="match status" value="1"/>
</dbReference>
<reference evidence="11 12" key="1">
    <citation type="submission" date="2024-01" db="EMBL/GenBank/DDBJ databases">
        <title>The genomes of 5 underutilized Papilionoideae crops provide insights into root nodulation and disease resistanc.</title>
        <authorList>
            <person name="Jiang F."/>
        </authorList>
    </citation>
    <scope>NUCLEOTIDE SEQUENCE [LARGE SCALE GENOMIC DNA]</scope>
    <source>
        <strain evidence="11">JINMINGXINNONG_FW02</strain>
        <tissue evidence="11">Leaves</tissue>
    </source>
</reference>
<feature type="transmembrane region" description="Helical" evidence="10">
    <location>
        <begin position="17"/>
        <end position="41"/>
    </location>
</feature>
<evidence type="ECO:0000313" key="12">
    <source>
        <dbReference type="Proteomes" id="UP001374584"/>
    </source>
</evidence>
<evidence type="ECO:0000256" key="8">
    <source>
        <dbReference type="RuleBase" id="RU280816"/>
    </source>
</evidence>
<dbReference type="GO" id="GO:0006952">
    <property type="term" value="P:defense response"/>
    <property type="evidence" value="ECO:0007669"/>
    <property type="project" value="UniProtKB-KW"/>
</dbReference>
<dbReference type="InterPro" id="IPR004326">
    <property type="entry name" value="Mlo"/>
</dbReference>
<keyword evidence="8" id="KW-0112">Calmodulin-binding</keyword>
<comment type="caution">
    <text evidence="11">The sequence shown here is derived from an EMBL/GenBank/DDBJ whole genome shotgun (WGS) entry which is preliminary data.</text>
</comment>
<evidence type="ECO:0000256" key="2">
    <source>
        <dbReference type="ARBA" id="ARBA00006574"/>
    </source>
</evidence>
<accession>A0AAN9NT66</accession>
<feature type="compositionally biased region" description="Polar residues" evidence="9">
    <location>
        <begin position="450"/>
        <end position="459"/>
    </location>
</feature>
<evidence type="ECO:0000256" key="7">
    <source>
        <dbReference type="ARBA" id="ARBA00023265"/>
    </source>
</evidence>
<evidence type="ECO:0000256" key="9">
    <source>
        <dbReference type="SAM" id="MobiDB-lite"/>
    </source>
</evidence>
<keyword evidence="5 8" id="KW-1133">Transmembrane helix</keyword>
<protein>
    <recommendedName>
        <fullName evidence="8">MLO-like protein</fullName>
    </recommendedName>
</protein>
<comment type="similarity">
    <text evidence="2 8">Belongs to the MLO family.</text>
</comment>
<feature type="region of interest" description="Disordered" evidence="9">
    <location>
        <begin position="450"/>
        <end position="498"/>
    </location>
</feature>
<organism evidence="11 12">
    <name type="scientific">Phaseolus coccineus</name>
    <name type="common">Scarlet runner bean</name>
    <name type="synonym">Phaseolus multiflorus</name>
    <dbReference type="NCBI Taxonomy" id="3886"/>
    <lineage>
        <taxon>Eukaryota</taxon>
        <taxon>Viridiplantae</taxon>
        <taxon>Streptophyta</taxon>
        <taxon>Embryophyta</taxon>
        <taxon>Tracheophyta</taxon>
        <taxon>Spermatophyta</taxon>
        <taxon>Magnoliopsida</taxon>
        <taxon>eudicotyledons</taxon>
        <taxon>Gunneridae</taxon>
        <taxon>Pentapetalae</taxon>
        <taxon>rosids</taxon>
        <taxon>fabids</taxon>
        <taxon>Fabales</taxon>
        <taxon>Fabaceae</taxon>
        <taxon>Papilionoideae</taxon>
        <taxon>50 kb inversion clade</taxon>
        <taxon>NPAAA clade</taxon>
        <taxon>indigoferoid/millettioid clade</taxon>
        <taxon>Phaseoleae</taxon>
        <taxon>Phaseolus</taxon>
    </lineage>
</organism>
<feature type="transmembrane region" description="Helical" evidence="10">
    <location>
        <begin position="378"/>
        <end position="402"/>
    </location>
</feature>
<proteinExistence type="inferred from homology"/>
<comment type="subcellular location">
    <subcellularLocation>
        <location evidence="1 8">Membrane</location>
        <topology evidence="1 8">Multi-pass membrane protein</topology>
    </subcellularLocation>
</comment>
<evidence type="ECO:0000256" key="3">
    <source>
        <dbReference type="ARBA" id="ARBA00022692"/>
    </source>
</evidence>
<dbReference type="GO" id="GO:0005516">
    <property type="term" value="F:calmodulin binding"/>
    <property type="evidence" value="ECO:0007669"/>
    <property type="project" value="UniProtKB-KW"/>
</dbReference>
<dbReference type="GO" id="GO:0016020">
    <property type="term" value="C:membrane"/>
    <property type="evidence" value="ECO:0007669"/>
    <property type="project" value="UniProtKB-SubCell"/>
</dbReference>
<keyword evidence="3 8" id="KW-0812">Transmembrane</keyword>